<feature type="transmembrane region" description="Helical" evidence="1">
    <location>
        <begin position="25"/>
        <end position="46"/>
    </location>
</feature>
<keyword evidence="1" id="KW-0472">Membrane</keyword>
<accession>A0A2W2E2S9</accession>
<evidence type="ECO:0000313" key="3">
    <source>
        <dbReference type="Proteomes" id="UP000249304"/>
    </source>
</evidence>
<evidence type="ECO:0000256" key="1">
    <source>
        <dbReference type="SAM" id="Phobius"/>
    </source>
</evidence>
<protein>
    <submittedName>
        <fullName evidence="2">Uncharacterized protein</fullName>
    </submittedName>
</protein>
<name>A0A2W2E2S9_9ACTN</name>
<feature type="transmembrane region" description="Helical" evidence="1">
    <location>
        <begin position="104"/>
        <end position="125"/>
    </location>
</feature>
<keyword evidence="1" id="KW-0812">Transmembrane</keyword>
<feature type="transmembrane region" description="Helical" evidence="1">
    <location>
        <begin position="53"/>
        <end position="84"/>
    </location>
</feature>
<sequence>MTYFLFGPVLVEDVVFSTRSMFTVWASPTQTFGALLFAPVVLLLAGGLSRRGWVAFVVLLAALSGAKATYLPLLLAGLVLVVAVRRLVEGRVRGTWPAAAGVTLGFLVFAQVVLFGGGSQGTAFAPFATMRDLWGAVSGGRAEAPLTSLLVLTGVQLFCLACVWGGAAG</sequence>
<feature type="non-terminal residue" evidence="2">
    <location>
        <position position="169"/>
    </location>
</feature>
<feature type="transmembrane region" description="Helical" evidence="1">
    <location>
        <begin position="146"/>
        <end position="167"/>
    </location>
</feature>
<gene>
    <name evidence="2" type="ORF">C1J01_48460</name>
</gene>
<dbReference type="AlphaFoldDB" id="A0A2W2E2S9"/>
<comment type="caution">
    <text evidence="2">The sequence shown here is derived from an EMBL/GenBank/DDBJ whole genome shotgun (WGS) entry which is preliminary data.</text>
</comment>
<dbReference type="EMBL" id="POUD01000648">
    <property type="protein sequence ID" value="PZF99253.1"/>
    <property type="molecule type" value="Genomic_DNA"/>
</dbReference>
<keyword evidence="1" id="KW-1133">Transmembrane helix</keyword>
<organism evidence="2 3">
    <name type="scientific">Nonomuraea aridisoli</name>
    <dbReference type="NCBI Taxonomy" id="2070368"/>
    <lineage>
        <taxon>Bacteria</taxon>
        <taxon>Bacillati</taxon>
        <taxon>Actinomycetota</taxon>
        <taxon>Actinomycetes</taxon>
        <taxon>Streptosporangiales</taxon>
        <taxon>Streptosporangiaceae</taxon>
        <taxon>Nonomuraea</taxon>
    </lineage>
</organism>
<evidence type="ECO:0000313" key="2">
    <source>
        <dbReference type="EMBL" id="PZF99253.1"/>
    </source>
</evidence>
<proteinExistence type="predicted"/>
<dbReference type="Proteomes" id="UP000249304">
    <property type="component" value="Unassembled WGS sequence"/>
</dbReference>
<reference evidence="2 3" key="1">
    <citation type="submission" date="2018-01" db="EMBL/GenBank/DDBJ databases">
        <title>Draft genome sequence of Nonomuraea sp. KC333.</title>
        <authorList>
            <person name="Sahin N."/>
            <person name="Saygin H."/>
            <person name="Ay H."/>
        </authorList>
    </citation>
    <scope>NUCLEOTIDE SEQUENCE [LARGE SCALE GENOMIC DNA]</scope>
    <source>
        <strain evidence="2 3">KC333</strain>
    </source>
</reference>
<keyword evidence="3" id="KW-1185">Reference proteome</keyword>